<feature type="compositionally biased region" description="Low complexity" evidence="2">
    <location>
        <begin position="119"/>
        <end position="129"/>
    </location>
</feature>
<dbReference type="EMBL" id="KK852764">
    <property type="protein sequence ID" value="KDR16987.1"/>
    <property type="molecule type" value="Genomic_DNA"/>
</dbReference>
<dbReference type="PROSITE" id="PS50158">
    <property type="entry name" value="ZF_CCHC"/>
    <property type="match status" value="1"/>
</dbReference>
<dbReference type="SMART" id="SM00343">
    <property type="entry name" value="ZnF_C2HC"/>
    <property type="match status" value="2"/>
</dbReference>
<evidence type="ECO:0000256" key="1">
    <source>
        <dbReference type="PROSITE-ProRule" id="PRU00047"/>
    </source>
</evidence>
<sequence length="147" mass="16769">MPANMDEAVRLAVTIENAEQQKTSERQVFTTAEVVCYQCNQKGHIARNCRSKSFQNQGRGRFLNRNRFHSEGMQGRGRGGNNSYFRTEPRCTYCHSTWHYRGQCPKMSRNPKFNRERNSPSSDPNSSGSANRPPPPSPKNGGMTRRN</sequence>
<dbReference type="Gene3D" id="4.10.60.10">
    <property type="entry name" value="Zinc finger, CCHC-type"/>
    <property type="match status" value="1"/>
</dbReference>
<feature type="region of interest" description="Disordered" evidence="2">
    <location>
        <begin position="101"/>
        <end position="147"/>
    </location>
</feature>
<protein>
    <recommendedName>
        <fullName evidence="3">CCHC-type domain-containing protein</fullName>
    </recommendedName>
</protein>
<gene>
    <name evidence="4" type="ORF">L798_09316</name>
</gene>
<dbReference type="Proteomes" id="UP000027135">
    <property type="component" value="Unassembled WGS sequence"/>
</dbReference>
<evidence type="ECO:0000313" key="5">
    <source>
        <dbReference type="Proteomes" id="UP000027135"/>
    </source>
</evidence>
<dbReference type="GO" id="GO:0008270">
    <property type="term" value="F:zinc ion binding"/>
    <property type="evidence" value="ECO:0007669"/>
    <property type="project" value="UniProtKB-KW"/>
</dbReference>
<dbReference type="GO" id="GO:0003676">
    <property type="term" value="F:nucleic acid binding"/>
    <property type="evidence" value="ECO:0007669"/>
    <property type="project" value="InterPro"/>
</dbReference>
<evidence type="ECO:0000313" key="4">
    <source>
        <dbReference type="EMBL" id="KDR16987.1"/>
    </source>
</evidence>
<keyword evidence="1" id="KW-0863">Zinc-finger</keyword>
<evidence type="ECO:0000256" key="2">
    <source>
        <dbReference type="SAM" id="MobiDB-lite"/>
    </source>
</evidence>
<keyword evidence="1" id="KW-0862">Zinc</keyword>
<organism evidence="4 5">
    <name type="scientific">Zootermopsis nevadensis</name>
    <name type="common">Dampwood termite</name>
    <dbReference type="NCBI Taxonomy" id="136037"/>
    <lineage>
        <taxon>Eukaryota</taxon>
        <taxon>Metazoa</taxon>
        <taxon>Ecdysozoa</taxon>
        <taxon>Arthropoda</taxon>
        <taxon>Hexapoda</taxon>
        <taxon>Insecta</taxon>
        <taxon>Pterygota</taxon>
        <taxon>Neoptera</taxon>
        <taxon>Polyneoptera</taxon>
        <taxon>Dictyoptera</taxon>
        <taxon>Blattodea</taxon>
        <taxon>Blattoidea</taxon>
        <taxon>Termitoidae</taxon>
        <taxon>Termopsidae</taxon>
        <taxon>Zootermopsis</taxon>
    </lineage>
</organism>
<keyword evidence="5" id="KW-1185">Reference proteome</keyword>
<name>A0A067R266_ZOONE</name>
<dbReference type="SUPFAM" id="SSF57756">
    <property type="entry name" value="Retrovirus zinc finger-like domains"/>
    <property type="match status" value="1"/>
</dbReference>
<keyword evidence="1" id="KW-0479">Metal-binding</keyword>
<feature type="domain" description="CCHC-type" evidence="3">
    <location>
        <begin position="36"/>
        <end position="51"/>
    </location>
</feature>
<dbReference type="InParanoid" id="A0A067R266"/>
<reference evidence="4 5" key="1">
    <citation type="journal article" date="2014" name="Nat. Commun.">
        <title>Molecular traces of alternative social organization in a termite genome.</title>
        <authorList>
            <person name="Terrapon N."/>
            <person name="Li C."/>
            <person name="Robertson H.M."/>
            <person name="Ji L."/>
            <person name="Meng X."/>
            <person name="Booth W."/>
            <person name="Chen Z."/>
            <person name="Childers C.P."/>
            <person name="Glastad K.M."/>
            <person name="Gokhale K."/>
            <person name="Gowin J."/>
            <person name="Gronenberg W."/>
            <person name="Hermansen R.A."/>
            <person name="Hu H."/>
            <person name="Hunt B.G."/>
            <person name="Huylmans A.K."/>
            <person name="Khalil S.M."/>
            <person name="Mitchell R.D."/>
            <person name="Munoz-Torres M.C."/>
            <person name="Mustard J.A."/>
            <person name="Pan H."/>
            <person name="Reese J.T."/>
            <person name="Scharf M.E."/>
            <person name="Sun F."/>
            <person name="Vogel H."/>
            <person name="Xiao J."/>
            <person name="Yang W."/>
            <person name="Yang Z."/>
            <person name="Yang Z."/>
            <person name="Zhou J."/>
            <person name="Zhu J."/>
            <person name="Brent C.S."/>
            <person name="Elsik C.G."/>
            <person name="Goodisman M.A."/>
            <person name="Liberles D.A."/>
            <person name="Roe R.M."/>
            <person name="Vargo E.L."/>
            <person name="Vilcinskas A."/>
            <person name="Wang J."/>
            <person name="Bornberg-Bauer E."/>
            <person name="Korb J."/>
            <person name="Zhang G."/>
            <person name="Liebig J."/>
        </authorList>
    </citation>
    <scope>NUCLEOTIDE SEQUENCE [LARGE SCALE GENOMIC DNA]</scope>
    <source>
        <tissue evidence="4">Whole organism</tissue>
    </source>
</reference>
<dbReference type="AlphaFoldDB" id="A0A067R266"/>
<dbReference type="InterPro" id="IPR001878">
    <property type="entry name" value="Znf_CCHC"/>
</dbReference>
<dbReference type="Pfam" id="PF00098">
    <property type="entry name" value="zf-CCHC"/>
    <property type="match status" value="1"/>
</dbReference>
<evidence type="ECO:0000259" key="3">
    <source>
        <dbReference type="PROSITE" id="PS50158"/>
    </source>
</evidence>
<proteinExistence type="predicted"/>
<accession>A0A067R266</accession>
<dbReference type="InterPro" id="IPR036875">
    <property type="entry name" value="Znf_CCHC_sf"/>
</dbReference>